<protein>
    <submittedName>
        <fullName evidence="10">FtsX-like permease family protein</fullName>
    </submittedName>
</protein>
<keyword evidence="2" id="KW-1003">Cell membrane</keyword>
<reference evidence="10 11" key="1">
    <citation type="submission" date="2022-10" db="EMBL/GenBank/DDBJ databases">
        <title>Draft genome sequence of Streptomyces sp. YSPA8.</title>
        <authorList>
            <person name="Moriuchi R."/>
            <person name="Dohra H."/>
            <person name="Yamamura H."/>
            <person name="Kodani S."/>
        </authorList>
    </citation>
    <scope>NUCLEOTIDE SEQUENCE [LARGE SCALE GENOMIC DNA]</scope>
    <source>
        <strain evidence="10 11">YSPA8</strain>
    </source>
</reference>
<feature type="transmembrane region" description="Helical" evidence="8">
    <location>
        <begin position="302"/>
        <end position="326"/>
    </location>
</feature>
<evidence type="ECO:0000256" key="6">
    <source>
        <dbReference type="ARBA" id="ARBA00038076"/>
    </source>
</evidence>
<evidence type="ECO:0000256" key="3">
    <source>
        <dbReference type="ARBA" id="ARBA00022692"/>
    </source>
</evidence>
<dbReference type="PANTHER" id="PTHR30572:SF4">
    <property type="entry name" value="ABC TRANSPORTER PERMEASE YTRF"/>
    <property type="match status" value="1"/>
</dbReference>
<dbReference type="Pfam" id="PF02687">
    <property type="entry name" value="FtsX"/>
    <property type="match status" value="2"/>
</dbReference>
<dbReference type="RefSeq" id="WP_323450831.1">
    <property type="nucleotide sequence ID" value="NZ_BSBI01000016.1"/>
</dbReference>
<keyword evidence="4 8" id="KW-1133">Transmembrane helix</keyword>
<feature type="transmembrane region" description="Helical" evidence="8">
    <location>
        <begin position="1083"/>
        <end position="1103"/>
    </location>
</feature>
<feature type="transmembrane region" description="Helical" evidence="8">
    <location>
        <begin position="474"/>
        <end position="497"/>
    </location>
</feature>
<organism evidence="10 11">
    <name type="scientific">Streptomyces yaizuensis</name>
    <dbReference type="NCBI Taxonomy" id="2989713"/>
    <lineage>
        <taxon>Bacteria</taxon>
        <taxon>Bacillati</taxon>
        <taxon>Actinomycetota</taxon>
        <taxon>Actinomycetes</taxon>
        <taxon>Kitasatosporales</taxon>
        <taxon>Streptomycetaceae</taxon>
        <taxon>Streptomyces</taxon>
    </lineage>
</organism>
<dbReference type="InterPro" id="IPR003838">
    <property type="entry name" value="ABC3_permease_C"/>
</dbReference>
<dbReference type="InterPro" id="IPR050250">
    <property type="entry name" value="Macrolide_Exporter_MacB"/>
</dbReference>
<evidence type="ECO:0000256" key="5">
    <source>
        <dbReference type="ARBA" id="ARBA00023136"/>
    </source>
</evidence>
<dbReference type="EMBL" id="BSBI01000016">
    <property type="protein sequence ID" value="GLF98862.1"/>
    <property type="molecule type" value="Genomic_DNA"/>
</dbReference>
<evidence type="ECO:0000313" key="11">
    <source>
        <dbReference type="Proteomes" id="UP001291653"/>
    </source>
</evidence>
<feature type="domain" description="ABC3 transporter permease C-terminal" evidence="9">
    <location>
        <begin position="306"/>
        <end position="423"/>
    </location>
</feature>
<comment type="subcellular location">
    <subcellularLocation>
        <location evidence="1">Cell membrane</location>
        <topology evidence="1">Multi-pass membrane protein</topology>
    </subcellularLocation>
</comment>
<evidence type="ECO:0000256" key="7">
    <source>
        <dbReference type="SAM" id="MobiDB-lite"/>
    </source>
</evidence>
<accession>A0ABQ5P8G6</accession>
<name>A0ABQ5P8G6_9ACTN</name>
<feature type="domain" description="ABC3 transporter permease C-terminal" evidence="9">
    <location>
        <begin position="987"/>
        <end position="1104"/>
    </location>
</feature>
<keyword evidence="5 8" id="KW-0472">Membrane</keyword>
<feature type="transmembrane region" description="Helical" evidence="8">
    <location>
        <begin position="433"/>
        <end position="454"/>
    </location>
</feature>
<evidence type="ECO:0000256" key="2">
    <source>
        <dbReference type="ARBA" id="ARBA00022475"/>
    </source>
</evidence>
<evidence type="ECO:0000313" key="10">
    <source>
        <dbReference type="EMBL" id="GLF98862.1"/>
    </source>
</evidence>
<feature type="region of interest" description="Disordered" evidence="7">
    <location>
        <begin position="780"/>
        <end position="802"/>
    </location>
</feature>
<dbReference type="Proteomes" id="UP001291653">
    <property type="component" value="Unassembled WGS sequence"/>
</dbReference>
<dbReference type="PANTHER" id="PTHR30572">
    <property type="entry name" value="MEMBRANE COMPONENT OF TRANSPORTER-RELATED"/>
    <property type="match status" value="1"/>
</dbReference>
<proteinExistence type="inferred from homology"/>
<comment type="similarity">
    <text evidence="6">Belongs to the ABC-4 integral membrane protein family.</text>
</comment>
<evidence type="ECO:0000256" key="4">
    <source>
        <dbReference type="ARBA" id="ARBA00022989"/>
    </source>
</evidence>
<sequence length="1118" mass="115344">MAGFVFLRARGHRLLLAAALLAIVLTTAVLATLAAFAGSVGDAGLRKALTTRDAAAAALFVTSETPGPDRAAATRDAAEGARRTFDGLPVTLSRFDRSGSYALPRSLRPPAERRAGEPDLTSFAVVDRSRVRLTAGTWPAATDGGGRDVVGVAVPEVAAKRLGLAPGPRVLKLTDRLGGDPVRIRITGVYRPATAADPYWRLDELAGRGVRTEDVFTTYGPLLPHPDAFGSDRISKGRLGWLATADFTTLESGRIDALGAAAKNSQRYLVERPALTDAGVVTRTDLPRTLERLERALLVSRATLLIVSLQLVLLAGYTLLLVARLLSSERAGETRTLLARGASRARIAWLSALEALLLALPAAVCAPLLAGPLTGLLAEHGVLARAGLLIDTGPTPALWLVGAAVALLCALAVVAPALTAAHTGAGRARELPGPLKAGADLALLAVAGVAYWQLERQTSGGGALSGDRDGRLGIDPLLVVAPALALLAATVLTLRLLPPAARFAERRAAKGRGLIAPLAGWQFSRRPRRGTGPVLLLVLAVALGMLAIGQSASWDRSQDDQADFVSGAPVRVLNGGSTAPFGQSGMFDGVRDVRTVAAATRTGMTLSGGRQATVLALDTTRAHGELRPRADLVDGDPARFLAPLRPGPGGAAGLPLPRDTARLVLDLRGSAPGASDPQPLTVGVTVADRHGTTYTMQIDDIPADGRRHTRTLDLDAAAEAPMGRAAAPLTLTAVEFHQVGAADRKTSKRFAVEEVRALARDGSARPVAVPRDLAWRPVATSSVSADLTDERQSEPTASAARPSARALMDIRYDAGVAYWDGWGSEPSLGVRIAAKQPTAPVPAALVTERFAKSSGARAGSVITIPLAGADVKVRIAGVVGQLPTLGPGASGQATPVGGAAGPAPLDGGSVLVDLLAVNKVLAARPDGGLPVTEWWLYPEPGAAAKVAAELRERPSMDPGQIQVRDEVADTLQRDPLSAGPQSALFAATVAAALLAAVGFAVATAAALRERASEFAVLRALGAPRRQLARLVAAEQSLLIALALLIGVGIGTVLTRAVIPLIVLTGQAAQPVPAVLVQLPFDRVALLLAAVAAAPVLIVTALALRRGEAATALRVPGGE</sequence>
<evidence type="ECO:0000256" key="1">
    <source>
        <dbReference type="ARBA" id="ARBA00004651"/>
    </source>
</evidence>
<evidence type="ECO:0000259" key="9">
    <source>
        <dbReference type="Pfam" id="PF02687"/>
    </source>
</evidence>
<feature type="transmembrane region" description="Helical" evidence="8">
    <location>
        <begin position="534"/>
        <end position="554"/>
    </location>
</feature>
<keyword evidence="11" id="KW-1185">Reference proteome</keyword>
<evidence type="ECO:0000256" key="8">
    <source>
        <dbReference type="SAM" id="Phobius"/>
    </source>
</evidence>
<feature type="transmembrane region" description="Helical" evidence="8">
    <location>
        <begin position="397"/>
        <end position="421"/>
    </location>
</feature>
<feature type="transmembrane region" description="Helical" evidence="8">
    <location>
        <begin position="347"/>
        <end position="370"/>
    </location>
</feature>
<feature type="transmembrane region" description="Helical" evidence="8">
    <location>
        <begin position="983"/>
        <end position="1007"/>
    </location>
</feature>
<keyword evidence="3 8" id="KW-0812">Transmembrane</keyword>
<comment type="caution">
    <text evidence="10">The sequence shown here is derived from an EMBL/GenBank/DDBJ whole genome shotgun (WGS) entry which is preliminary data.</text>
</comment>
<feature type="transmembrane region" description="Helical" evidence="8">
    <location>
        <begin position="1037"/>
        <end position="1063"/>
    </location>
</feature>
<gene>
    <name evidence="10" type="ORF">SYYSPA8_31215</name>
</gene>